<keyword evidence="1" id="KW-0807">Transducer</keyword>
<dbReference type="GO" id="GO:0016020">
    <property type="term" value="C:membrane"/>
    <property type="evidence" value="ECO:0007669"/>
    <property type="project" value="InterPro"/>
</dbReference>
<organism evidence="2 3">
    <name type="scientific">Clostridium botulinum</name>
    <dbReference type="NCBI Taxonomy" id="1491"/>
    <lineage>
        <taxon>Bacteria</taxon>
        <taxon>Bacillati</taxon>
        <taxon>Bacillota</taxon>
        <taxon>Clostridia</taxon>
        <taxon>Eubacteriales</taxon>
        <taxon>Clostridiaceae</taxon>
        <taxon>Clostridium</taxon>
    </lineage>
</organism>
<dbReference type="EMBL" id="SXFB01000002">
    <property type="protein sequence ID" value="NFV25446.1"/>
    <property type="molecule type" value="Genomic_DNA"/>
</dbReference>
<dbReference type="Gene3D" id="1.10.287.950">
    <property type="entry name" value="Methyl-accepting chemotaxis protein"/>
    <property type="match status" value="1"/>
</dbReference>
<dbReference type="PANTHER" id="PTHR32089">
    <property type="entry name" value="METHYL-ACCEPTING CHEMOTAXIS PROTEIN MCPB"/>
    <property type="match status" value="1"/>
</dbReference>
<reference evidence="2 3" key="1">
    <citation type="submission" date="2019-04" db="EMBL/GenBank/DDBJ databases">
        <title>Genome sequencing of Clostridium botulinum Groups I-IV and Clostridium butyricum.</title>
        <authorList>
            <person name="Brunt J."/>
            <person name="Van Vliet A.H.M."/>
            <person name="Stringer S.C."/>
            <person name="Carter A.T."/>
            <person name="Peck M.W."/>
        </authorList>
    </citation>
    <scope>NUCLEOTIDE SEQUENCE [LARGE SCALE GENOMIC DNA]</scope>
    <source>
        <strain evidence="2 3">BL81</strain>
    </source>
</reference>
<dbReference type="SMART" id="SM00283">
    <property type="entry name" value="MA"/>
    <property type="match status" value="1"/>
</dbReference>
<evidence type="ECO:0000313" key="3">
    <source>
        <dbReference type="Proteomes" id="UP000486903"/>
    </source>
</evidence>
<dbReference type="RefSeq" id="WP_003372535.1">
    <property type="nucleotide sequence ID" value="NZ_JACBBA010000002.1"/>
</dbReference>
<dbReference type="GO" id="GO:0007165">
    <property type="term" value="P:signal transduction"/>
    <property type="evidence" value="ECO:0007669"/>
    <property type="project" value="UniProtKB-KW"/>
</dbReference>
<dbReference type="PROSITE" id="PS50111">
    <property type="entry name" value="CHEMOTAXIS_TRANSDUC_2"/>
    <property type="match status" value="1"/>
</dbReference>
<sequence length="273" mass="30064">MKQEKLEQLKFTLQMVKKMVDDDLAMTVFDREGVVLYFQAAESFPLHFEVGYQLENKNDKVFEVVKTGKAIHDALPKEVFGVAIEGNLVPIFEGREIIGVVTCVFSVDKKNSIERQALEMNESLDETKYSIFDISKGALHLADELNNIQQIMKVVETNVNEVTAVVNSIQSNASRSNILALNASIEAARAGDSGKGFAIVASEMGKLAKLSSDSSKEIDKALSGMVNSIEEVRKAINESNDVANNQTSAVEKITGTLEELVKSTQFISQIIRK</sequence>
<dbReference type="Pfam" id="PF00015">
    <property type="entry name" value="MCPsignal"/>
    <property type="match status" value="1"/>
</dbReference>
<evidence type="ECO:0000313" key="2">
    <source>
        <dbReference type="EMBL" id="NFV25446.1"/>
    </source>
</evidence>
<dbReference type="PANTHER" id="PTHR32089:SF112">
    <property type="entry name" value="LYSOZYME-LIKE PROTEIN-RELATED"/>
    <property type="match status" value="1"/>
</dbReference>
<protein>
    <submittedName>
        <fullName evidence="2">Chemotaxis protein</fullName>
    </submittedName>
</protein>
<gene>
    <name evidence="2" type="ORF">FDG31_04580</name>
</gene>
<accession>A0A6B4JLK2</accession>
<comment type="caution">
    <text evidence="2">The sequence shown here is derived from an EMBL/GenBank/DDBJ whole genome shotgun (WGS) entry which is preliminary data.</text>
</comment>
<name>A0A6B4JLK2_CLOBO</name>
<proteinExistence type="predicted"/>
<dbReference type="InterPro" id="IPR004089">
    <property type="entry name" value="MCPsignal_dom"/>
</dbReference>
<dbReference type="AlphaFoldDB" id="A0A6B4JLK2"/>
<evidence type="ECO:0000256" key="1">
    <source>
        <dbReference type="ARBA" id="ARBA00023224"/>
    </source>
</evidence>
<dbReference type="Proteomes" id="UP000486903">
    <property type="component" value="Unassembled WGS sequence"/>
</dbReference>
<dbReference type="SUPFAM" id="SSF58104">
    <property type="entry name" value="Methyl-accepting chemotaxis protein (MCP) signaling domain"/>
    <property type="match status" value="1"/>
</dbReference>